<evidence type="ECO:0000256" key="9">
    <source>
        <dbReference type="SAM" id="MobiDB-lite"/>
    </source>
</evidence>
<dbReference type="InterPro" id="IPR013083">
    <property type="entry name" value="Znf_RING/FYVE/PHD"/>
</dbReference>
<name>A0A0B7N6E7_9FUNG</name>
<dbReference type="Proteomes" id="UP000054107">
    <property type="component" value="Unassembled WGS sequence"/>
</dbReference>
<evidence type="ECO:0000256" key="2">
    <source>
        <dbReference type="ARBA" id="ARBA00008126"/>
    </source>
</evidence>
<sequence length="317" mass="35723">MPRHSKNNTASSVFTYHESHTLEYGTKRCMEQQRLGRDSFRNYDACFLCLQTARDPVCCAEGHLACRECMYENILQQKQAIVLEQKMIDMKNQESEQQKLQEELEAKRVILDNFDKTQHSMLGARQRLTIKDELKDDSTTEKNKANEKKRKLSDDTRSPQEQEVEKTAAQLKKEKEEAAKPKIGSFWVPSVTPAADPSALKATKIQVLCTAVEKTHPLSIKSLIDVKFQKEDGSKSKNVCPACLKTLTNASKLSVLRNCGHVICNHCIGMFVTKSKKCYVCEQKAKSKDIIDMSPEGTGFSSASTTAVAEKFNLAFQ</sequence>
<dbReference type="SUPFAM" id="SSF57850">
    <property type="entry name" value="RING/U-box"/>
    <property type="match status" value="2"/>
</dbReference>
<dbReference type="InterPro" id="IPR031790">
    <property type="entry name" value="Znf-NOSIP"/>
</dbReference>
<keyword evidence="12" id="KW-1185">Reference proteome</keyword>
<dbReference type="InterPro" id="IPR016818">
    <property type="entry name" value="NOSIP"/>
</dbReference>
<dbReference type="PANTHER" id="PTHR13063">
    <property type="entry name" value="ENOS INTERACTING PROTEIN"/>
    <property type="match status" value="1"/>
</dbReference>
<feature type="region of interest" description="Disordered" evidence="9">
    <location>
        <begin position="133"/>
        <end position="164"/>
    </location>
</feature>
<dbReference type="PROSITE" id="PS00518">
    <property type="entry name" value="ZF_RING_1"/>
    <property type="match status" value="1"/>
</dbReference>
<accession>A0A0B7N6E7</accession>
<dbReference type="AlphaFoldDB" id="A0A0B7N6E7"/>
<dbReference type="GO" id="GO:0061630">
    <property type="term" value="F:ubiquitin protein ligase activity"/>
    <property type="evidence" value="ECO:0007669"/>
    <property type="project" value="InterPro"/>
</dbReference>
<dbReference type="PROSITE" id="PS50089">
    <property type="entry name" value="ZF_RING_2"/>
    <property type="match status" value="1"/>
</dbReference>
<protein>
    <recommendedName>
        <fullName evidence="10">RING-type domain-containing protein</fullName>
    </recommendedName>
</protein>
<dbReference type="GO" id="GO:0005634">
    <property type="term" value="C:nucleus"/>
    <property type="evidence" value="ECO:0007669"/>
    <property type="project" value="UniProtKB-SubCell"/>
</dbReference>
<evidence type="ECO:0000256" key="3">
    <source>
        <dbReference type="ARBA" id="ARBA00022723"/>
    </source>
</evidence>
<evidence type="ECO:0000259" key="10">
    <source>
        <dbReference type="PROSITE" id="PS50089"/>
    </source>
</evidence>
<dbReference type="EMBL" id="LN725636">
    <property type="protein sequence ID" value="CEP11050.1"/>
    <property type="molecule type" value="Genomic_DNA"/>
</dbReference>
<evidence type="ECO:0000256" key="4">
    <source>
        <dbReference type="ARBA" id="ARBA00022771"/>
    </source>
</evidence>
<dbReference type="PANTHER" id="PTHR13063:SF10">
    <property type="entry name" value="NITRIC OXIDE SYNTHASE-INTERACTING PROTEIN"/>
    <property type="match status" value="1"/>
</dbReference>
<dbReference type="Gene3D" id="3.30.40.10">
    <property type="entry name" value="Zinc/RING finger domain, C3HC4 (zinc finger)"/>
    <property type="match status" value="2"/>
</dbReference>
<dbReference type="InterPro" id="IPR001841">
    <property type="entry name" value="Znf_RING"/>
</dbReference>
<evidence type="ECO:0000256" key="6">
    <source>
        <dbReference type="ARBA" id="ARBA00023242"/>
    </source>
</evidence>
<comment type="similarity">
    <text evidence="2 7">Belongs to the NOSIP family.</text>
</comment>
<dbReference type="PIRSF" id="PIRSF023577">
    <property type="entry name" value="ENOS_interacting"/>
    <property type="match status" value="1"/>
</dbReference>
<evidence type="ECO:0000313" key="12">
    <source>
        <dbReference type="Proteomes" id="UP000054107"/>
    </source>
</evidence>
<keyword evidence="3" id="KW-0479">Metal-binding</keyword>
<dbReference type="InterPro" id="IPR017907">
    <property type="entry name" value="Znf_RING_CS"/>
</dbReference>
<keyword evidence="6 7" id="KW-0539">Nucleus</keyword>
<dbReference type="Pfam" id="PF15906">
    <property type="entry name" value="zf-NOSIP"/>
    <property type="match status" value="1"/>
</dbReference>
<dbReference type="OrthoDB" id="116827at2759"/>
<gene>
    <name evidence="11" type="primary">PARPA_04851.1 scaffold 15694</name>
</gene>
<evidence type="ECO:0000256" key="5">
    <source>
        <dbReference type="ARBA" id="ARBA00022833"/>
    </source>
</evidence>
<reference evidence="11 12" key="1">
    <citation type="submission" date="2014-09" db="EMBL/GenBank/DDBJ databases">
        <authorList>
            <person name="Ellenberger Sabrina"/>
        </authorList>
    </citation>
    <scope>NUCLEOTIDE SEQUENCE [LARGE SCALE GENOMIC DNA]</scope>
    <source>
        <strain evidence="11 12">CBS 412.66</strain>
    </source>
</reference>
<feature type="domain" description="RING-type" evidence="10">
    <location>
        <begin position="240"/>
        <end position="282"/>
    </location>
</feature>
<evidence type="ECO:0000256" key="1">
    <source>
        <dbReference type="ARBA" id="ARBA00004123"/>
    </source>
</evidence>
<dbReference type="Pfam" id="PF04641">
    <property type="entry name" value="Rtf2"/>
    <property type="match status" value="1"/>
</dbReference>
<evidence type="ECO:0000256" key="8">
    <source>
        <dbReference type="PROSITE-ProRule" id="PRU00175"/>
    </source>
</evidence>
<keyword evidence="5" id="KW-0862">Zinc</keyword>
<dbReference type="SMART" id="SM00184">
    <property type="entry name" value="RING"/>
    <property type="match status" value="1"/>
</dbReference>
<evidence type="ECO:0000256" key="7">
    <source>
        <dbReference type="PIRNR" id="PIRNR023577"/>
    </source>
</evidence>
<keyword evidence="4 8" id="KW-0863">Zinc-finger</keyword>
<dbReference type="STRING" id="35722.A0A0B7N6E7"/>
<comment type="subcellular location">
    <subcellularLocation>
        <location evidence="1 7">Nucleus</location>
    </subcellularLocation>
</comment>
<dbReference type="GO" id="GO:0008270">
    <property type="term" value="F:zinc ion binding"/>
    <property type="evidence" value="ECO:0007669"/>
    <property type="project" value="UniProtKB-KW"/>
</dbReference>
<proteinExistence type="inferred from homology"/>
<organism evidence="11 12">
    <name type="scientific">Parasitella parasitica</name>
    <dbReference type="NCBI Taxonomy" id="35722"/>
    <lineage>
        <taxon>Eukaryota</taxon>
        <taxon>Fungi</taxon>
        <taxon>Fungi incertae sedis</taxon>
        <taxon>Mucoromycota</taxon>
        <taxon>Mucoromycotina</taxon>
        <taxon>Mucoromycetes</taxon>
        <taxon>Mucorales</taxon>
        <taxon>Mucorineae</taxon>
        <taxon>Mucoraceae</taxon>
        <taxon>Parasitella</taxon>
    </lineage>
</organism>
<evidence type="ECO:0000313" key="11">
    <source>
        <dbReference type="EMBL" id="CEP11050.1"/>
    </source>
</evidence>